<keyword evidence="4" id="KW-0010">Activator</keyword>
<dbReference type="GO" id="GO:0003700">
    <property type="term" value="F:DNA-binding transcription factor activity"/>
    <property type="evidence" value="ECO:0007669"/>
    <property type="project" value="InterPro"/>
</dbReference>
<organism evidence="6 7">
    <name type="scientific">Pseudomonas helleri</name>
    <dbReference type="NCBI Taxonomy" id="1608996"/>
    <lineage>
        <taxon>Bacteria</taxon>
        <taxon>Pseudomonadati</taxon>
        <taxon>Pseudomonadota</taxon>
        <taxon>Gammaproteobacteria</taxon>
        <taxon>Pseudomonadales</taxon>
        <taxon>Pseudomonadaceae</taxon>
        <taxon>Pseudomonas</taxon>
    </lineage>
</organism>
<keyword evidence="5" id="KW-0804">Transcription</keyword>
<evidence type="ECO:0000256" key="5">
    <source>
        <dbReference type="ARBA" id="ARBA00023163"/>
    </source>
</evidence>
<dbReference type="InterPro" id="IPR000847">
    <property type="entry name" value="LysR_HTH_N"/>
</dbReference>
<evidence type="ECO:0000256" key="4">
    <source>
        <dbReference type="ARBA" id="ARBA00023159"/>
    </source>
</evidence>
<dbReference type="Pfam" id="PF00126">
    <property type="entry name" value="HTH_1"/>
    <property type="match status" value="1"/>
</dbReference>
<dbReference type="FunFam" id="1.10.10.10:FF:000001">
    <property type="entry name" value="LysR family transcriptional regulator"/>
    <property type="match status" value="1"/>
</dbReference>
<evidence type="ECO:0000256" key="2">
    <source>
        <dbReference type="ARBA" id="ARBA00023015"/>
    </source>
</evidence>
<evidence type="ECO:0000313" key="7">
    <source>
        <dbReference type="Proteomes" id="UP000466863"/>
    </source>
</evidence>
<dbReference type="SUPFAM" id="SSF53850">
    <property type="entry name" value="Periplasmic binding protein-like II"/>
    <property type="match status" value="1"/>
</dbReference>
<reference evidence="6 7" key="1">
    <citation type="submission" date="2019-10" db="EMBL/GenBank/DDBJ databases">
        <title>Evaluation of single-gene subtyping targets for Pseudomonas.</title>
        <authorList>
            <person name="Reichler S.J."/>
            <person name="Orsi R.H."/>
            <person name="Wiedmann M."/>
            <person name="Martin N.H."/>
            <person name="Murphy S.I."/>
        </authorList>
    </citation>
    <scope>NUCLEOTIDE SEQUENCE [LARGE SCALE GENOMIC DNA]</scope>
    <source>
        <strain evidence="6 7">FSL R10-1876</strain>
    </source>
</reference>
<evidence type="ECO:0000256" key="3">
    <source>
        <dbReference type="ARBA" id="ARBA00023125"/>
    </source>
</evidence>
<name>A0A6A7Z7H9_9PSED</name>
<dbReference type="Gene3D" id="1.10.10.10">
    <property type="entry name" value="Winged helix-like DNA-binding domain superfamily/Winged helix DNA-binding domain"/>
    <property type="match status" value="1"/>
</dbReference>
<comment type="caution">
    <text evidence="6">The sequence shown here is derived from an EMBL/GenBank/DDBJ whole genome shotgun (WGS) entry which is preliminary data.</text>
</comment>
<sequence length="307" mass="33492">MDVVQLKTLIHVAELGSLSKASDRLHIAQPALSRQIRLLEKELGTYLFDRHGRGMEITDAGREVLAHATRIMEEMESIRSSVAGGKSSFRGTVIIGTTPTVAEIATVPLVRKVKEQHPDLGIRFSSAYSGHLLDWVQRGELELAISYDPQPLHTLRIMPVMMENLLLVGPASANLRMDTPVSFQSLGGQPLVLPSARHSLRVILDTCAREVGIKLKMSVEADSFGAMIDLVRHGFGLTALPLASIHAQIESGVLSAAPLVDPVPMRKLVQVFPADRRVSPAAKWVGDTFIEIAADLVSRNIWAGHML</sequence>
<dbReference type="CDD" id="cd08433">
    <property type="entry name" value="PBP2_Nac"/>
    <property type="match status" value="1"/>
</dbReference>
<dbReference type="InterPro" id="IPR005119">
    <property type="entry name" value="LysR_subst-bd"/>
</dbReference>
<dbReference type="EMBL" id="WIVV01000010">
    <property type="protein sequence ID" value="MQU41689.1"/>
    <property type="molecule type" value="Genomic_DNA"/>
</dbReference>
<protein>
    <submittedName>
        <fullName evidence="6">LysR family transcriptional regulator</fullName>
    </submittedName>
</protein>
<dbReference type="GO" id="GO:0003677">
    <property type="term" value="F:DNA binding"/>
    <property type="evidence" value="ECO:0007669"/>
    <property type="project" value="UniProtKB-KW"/>
</dbReference>
<dbReference type="GO" id="GO:2000142">
    <property type="term" value="P:regulation of DNA-templated transcription initiation"/>
    <property type="evidence" value="ECO:0007669"/>
    <property type="project" value="TreeGrafter"/>
</dbReference>
<accession>A0A6A7Z7H9</accession>
<dbReference type="AlphaFoldDB" id="A0A6A7Z7H9"/>
<evidence type="ECO:0000313" key="6">
    <source>
        <dbReference type="EMBL" id="MQU41689.1"/>
    </source>
</evidence>
<keyword evidence="3" id="KW-0238">DNA-binding</keyword>
<dbReference type="RefSeq" id="WP_153331338.1">
    <property type="nucleotide sequence ID" value="NZ_CP181271.1"/>
</dbReference>
<comment type="similarity">
    <text evidence="1">Belongs to the LysR transcriptional regulatory family.</text>
</comment>
<dbReference type="InterPro" id="IPR036390">
    <property type="entry name" value="WH_DNA-bd_sf"/>
</dbReference>
<dbReference type="Gene3D" id="3.40.190.290">
    <property type="match status" value="1"/>
</dbReference>
<dbReference type="InterPro" id="IPR036388">
    <property type="entry name" value="WH-like_DNA-bd_sf"/>
</dbReference>
<proteinExistence type="inferred from homology"/>
<evidence type="ECO:0000256" key="1">
    <source>
        <dbReference type="ARBA" id="ARBA00009437"/>
    </source>
</evidence>
<keyword evidence="2" id="KW-0805">Transcription regulation</keyword>
<dbReference type="Proteomes" id="UP000466863">
    <property type="component" value="Unassembled WGS sequence"/>
</dbReference>
<gene>
    <name evidence="6" type="ORF">GHO28_04070</name>
</gene>
<dbReference type="Pfam" id="PF03466">
    <property type="entry name" value="LysR_substrate"/>
    <property type="match status" value="1"/>
</dbReference>
<dbReference type="PANTHER" id="PTHR30293:SF0">
    <property type="entry name" value="NITROGEN ASSIMILATION REGULATORY PROTEIN NAC"/>
    <property type="match status" value="1"/>
</dbReference>
<dbReference type="PROSITE" id="PS50931">
    <property type="entry name" value="HTH_LYSR"/>
    <property type="match status" value="1"/>
</dbReference>
<dbReference type="SUPFAM" id="SSF46785">
    <property type="entry name" value="Winged helix' DNA-binding domain"/>
    <property type="match status" value="1"/>
</dbReference>
<dbReference type="PANTHER" id="PTHR30293">
    <property type="entry name" value="TRANSCRIPTIONAL REGULATORY PROTEIN NAC-RELATED"/>
    <property type="match status" value="1"/>
</dbReference>
<dbReference type="PRINTS" id="PR00039">
    <property type="entry name" value="HTHLYSR"/>
</dbReference>